<evidence type="ECO:0000313" key="4">
    <source>
        <dbReference type="EMBL" id="WVZ22795.1"/>
    </source>
</evidence>
<name>A0AAQ3P824_VIGMU</name>
<protein>
    <submittedName>
        <fullName evidence="4">Uncharacterized protein</fullName>
    </submittedName>
</protein>
<feature type="compositionally biased region" description="Polar residues" evidence="3">
    <location>
        <begin position="107"/>
        <end position="118"/>
    </location>
</feature>
<gene>
    <name evidence="4" type="ORF">V8G54_001339</name>
</gene>
<keyword evidence="5" id="KW-1185">Reference proteome</keyword>
<reference evidence="4 5" key="1">
    <citation type="journal article" date="2023" name="Life. Sci Alliance">
        <title>Evolutionary insights into 3D genome organization and epigenetic landscape of Vigna mungo.</title>
        <authorList>
            <person name="Junaid A."/>
            <person name="Singh B."/>
            <person name="Bhatia S."/>
        </authorList>
    </citation>
    <scope>NUCLEOTIDE SEQUENCE [LARGE SCALE GENOMIC DNA]</scope>
    <source>
        <strain evidence="4">Urdbean</strain>
    </source>
</reference>
<sequence>MAQGWEITTASSKLAECQETILNLGKQLKALASSSEVPLFNKVVSTTSTVANPTQKKNLIKRSSLRNQMQAEDEAKGIISKSFQTEETGREKDAQLPPILQSETEKSLQSPNDLVNSQEKNDRSKGPGSLAIVPGKKQVGFGFLRKLMSRRNKGRTKGTKLLAKA</sequence>
<evidence type="ECO:0000313" key="5">
    <source>
        <dbReference type="Proteomes" id="UP001374535"/>
    </source>
</evidence>
<dbReference type="Pfam" id="PF05911">
    <property type="entry name" value="FPP"/>
    <property type="match status" value="1"/>
</dbReference>
<keyword evidence="2" id="KW-0175">Coiled coil</keyword>
<dbReference type="AlphaFoldDB" id="A0AAQ3P824"/>
<dbReference type="PANTHER" id="PTHR31580">
    <property type="entry name" value="FILAMENT-LIKE PLANT PROTEIN 4"/>
    <property type="match status" value="1"/>
</dbReference>
<dbReference type="InterPro" id="IPR008587">
    <property type="entry name" value="FPP_plant"/>
</dbReference>
<organism evidence="4 5">
    <name type="scientific">Vigna mungo</name>
    <name type="common">Black gram</name>
    <name type="synonym">Phaseolus mungo</name>
    <dbReference type="NCBI Taxonomy" id="3915"/>
    <lineage>
        <taxon>Eukaryota</taxon>
        <taxon>Viridiplantae</taxon>
        <taxon>Streptophyta</taxon>
        <taxon>Embryophyta</taxon>
        <taxon>Tracheophyta</taxon>
        <taxon>Spermatophyta</taxon>
        <taxon>Magnoliopsida</taxon>
        <taxon>eudicotyledons</taxon>
        <taxon>Gunneridae</taxon>
        <taxon>Pentapetalae</taxon>
        <taxon>rosids</taxon>
        <taxon>fabids</taxon>
        <taxon>Fabales</taxon>
        <taxon>Fabaceae</taxon>
        <taxon>Papilionoideae</taxon>
        <taxon>50 kb inversion clade</taxon>
        <taxon>NPAAA clade</taxon>
        <taxon>indigoferoid/millettioid clade</taxon>
        <taxon>Phaseoleae</taxon>
        <taxon>Vigna</taxon>
    </lineage>
</organism>
<evidence type="ECO:0000256" key="1">
    <source>
        <dbReference type="ARBA" id="ARBA00005921"/>
    </source>
</evidence>
<dbReference type="EMBL" id="CP144700">
    <property type="protein sequence ID" value="WVZ22795.1"/>
    <property type="molecule type" value="Genomic_DNA"/>
</dbReference>
<evidence type="ECO:0000256" key="3">
    <source>
        <dbReference type="SAM" id="MobiDB-lite"/>
    </source>
</evidence>
<dbReference type="PANTHER" id="PTHR31580:SF8">
    <property type="entry name" value="FILAMENT-LIKE PROTEIN (DUF869)"/>
    <property type="match status" value="1"/>
</dbReference>
<feature type="region of interest" description="Disordered" evidence="3">
    <location>
        <begin position="58"/>
        <end position="134"/>
    </location>
</feature>
<accession>A0AAQ3P824</accession>
<comment type="similarity">
    <text evidence="1">Belongs to the FPP family.</text>
</comment>
<evidence type="ECO:0000256" key="2">
    <source>
        <dbReference type="ARBA" id="ARBA00023054"/>
    </source>
</evidence>
<dbReference type="Proteomes" id="UP001374535">
    <property type="component" value="Chromosome 1"/>
</dbReference>
<proteinExistence type="inferred from homology"/>